<proteinExistence type="predicted"/>
<comment type="caution">
    <text evidence="1">The sequence shown here is derived from an EMBL/GenBank/DDBJ whole genome shotgun (WGS) entry which is preliminary data.</text>
</comment>
<protein>
    <submittedName>
        <fullName evidence="1">Uncharacterized protein</fullName>
    </submittedName>
</protein>
<dbReference type="EMBL" id="JBFXLT010000049">
    <property type="protein sequence ID" value="KAL2812326.1"/>
    <property type="molecule type" value="Genomic_DNA"/>
</dbReference>
<sequence>MEGFAPQFQATEQVSFTNRVIWHLSPGLGQAVREKAMAPELEGKHFIRRGNLHGEPADKCLPCMDTIRKETGEGNPWPRDDFTS</sequence>
<gene>
    <name evidence="1" type="ORF">BJX63DRAFT_249440</name>
</gene>
<dbReference type="Proteomes" id="UP001610334">
    <property type="component" value="Unassembled WGS sequence"/>
</dbReference>
<keyword evidence="2" id="KW-1185">Reference proteome</keyword>
<organism evidence="1 2">
    <name type="scientific">Aspergillus granulosus</name>
    <dbReference type="NCBI Taxonomy" id="176169"/>
    <lineage>
        <taxon>Eukaryota</taxon>
        <taxon>Fungi</taxon>
        <taxon>Dikarya</taxon>
        <taxon>Ascomycota</taxon>
        <taxon>Pezizomycotina</taxon>
        <taxon>Eurotiomycetes</taxon>
        <taxon>Eurotiomycetidae</taxon>
        <taxon>Eurotiales</taxon>
        <taxon>Aspergillaceae</taxon>
        <taxon>Aspergillus</taxon>
        <taxon>Aspergillus subgen. Nidulantes</taxon>
    </lineage>
</organism>
<name>A0ABR4HA37_9EURO</name>
<reference evidence="1 2" key="1">
    <citation type="submission" date="2024-07" db="EMBL/GenBank/DDBJ databases">
        <title>Section-level genome sequencing and comparative genomics of Aspergillus sections Usti and Cavernicolus.</title>
        <authorList>
            <consortium name="Lawrence Berkeley National Laboratory"/>
            <person name="Nybo J.L."/>
            <person name="Vesth T.C."/>
            <person name="Theobald S."/>
            <person name="Frisvad J.C."/>
            <person name="Larsen T.O."/>
            <person name="Kjaerboelling I."/>
            <person name="Rothschild-Mancinelli K."/>
            <person name="Lyhne E.K."/>
            <person name="Kogle M.E."/>
            <person name="Barry K."/>
            <person name="Clum A."/>
            <person name="Na H."/>
            <person name="Ledsgaard L."/>
            <person name="Lin J."/>
            <person name="Lipzen A."/>
            <person name="Kuo A."/>
            <person name="Riley R."/>
            <person name="Mondo S."/>
            <person name="Labutti K."/>
            <person name="Haridas S."/>
            <person name="Pangalinan J."/>
            <person name="Salamov A.A."/>
            <person name="Simmons B.A."/>
            <person name="Magnuson J.K."/>
            <person name="Chen J."/>
            <person name="Drula E."/>
            <person name="Henrissat B."/>
            <person name="Wiebenga A."/>
            <person name="Lubbers R.J."/>
            <person name="Gomes A.C."/>
            <person name="Makela M.R."/>
            <person name="Stajich J."/>
            <person name="Grigoriev I.V."/>
            <person name="Mortensen U.H."/>
            <person name="De Vries R.P."/>
            <person name="Baker S.E."/>
            <person name="Andersen M.R."/>
        </authorList>
    </citation>
    <scope>NUCLEOTIDE SEQUENCE [LARGE SCALE GENOMIC DNA]</scope>
    <source>
        <strain evidence="1 2">CBS 588.65</strain>
    </source>
</reference>
<accession>A0ABR4HA37</accession>
<evidence type="ECO:0000313" key="2">
    <source>
        <dbReference type="Proteomes" id="UP001610334"/>
    </source>
</evidence>
<evidence type="ECO:0000313" key="1">
    <source>
        <dbReference type="EMBL" id="KAL2812326.1"/>
    </source>
</evidence>